<dbReference type="AlphaFoldDB" id="A0A2P4UND9"/>
<dbReference type="RefSeq" id="WP_103561507.1">
    <property type="nucleotide sequence ID" value="NZ_MTBP01000001.1"/>
</dbReference>
<dbReference type="Proteomes" id="UP000242367">
    <property type="component" value="Unassembled WGS sequence"/>
</dbReference>
<keyword evidence="3" id="KW-1185">Reference proteome</keyword>
<dbReference type="InterPro" id="IPR054254">
    <property type="entry name" value="DUF6985"/>
</dbReference>
<sequence>MDFVWQDFFWTTTLRVAGDRGSIVLDGIGNAADAPVTLAYAPEGGRDDSPLTAREIASVRDTIDALPRMWEALQPDLLTAYEDVRAYPPGGGGLPSPDPASGVRPLVDLTHVTVHPLARDGRPYVGLEFACPWDDGDGVGVLMNGDRVVEVGPADTAALPWLARHDAAG</sequence>
<protein>
    <recommendedName>
        <fullName evidence="1">DUF6985 domain-containing protein</fullName>
    </recommendedName>
</protein>
<name>A0A2P4UND9_9ACTN</name>
<evidence type="ECO:0000313" key="2">
    <source>
        <dbReference type="EMBL" id="POM26557.1"/>
    </source>
</evidence>
<gene>
    <name evidence="2" type="ORF">BTM25_09580</name>
</gene>
<dbReference type="Pfam" id="PF22481">
    <property type="entry name" value="DUF6985"/>
    <property type="match status" value="1"/>
</dbReference>
<organism evidence="2 3">
    <name type="scientific">Actinomadura rubteroloni</name>
    <dbReference type="NCBI Taxonomy" id="1926885"/>
    <lineage>
        <taxon>Bacteria</taxon>
        <taxon>Bacillati</taxon>
        <taxon>Actinomycetota</taxon>
        <taxon>Actinomycetes</taxon>
        <taxon>Streptosporangiales</taxon>
        <taxon>Thermomonosporaceae</taxon>
        <taxon>Actinomadura</taxon>
    </lineage>
</organism>
<dbReference type="EMBL" id="MTBP01000001">
    <property type="protein sequence ID" value="POM26557.1"/>
    <property type="molecule type" value="Genomic_DNA"/>
</dbReference>
<proteinExistence type="predicted"/>
<accession>A0A2P4UND9</accession>
<comment type="caution">
    <text evidence="2">The sequence shown here is derived from an EMBL/GenBank/DDBJ whole genome shotgun (WGS) entry which is preliminary data.</text>
</comment>
<evidence type="ECO:0000313" key="3">
    <source>
        <dbReference type="Proteomes" id="UP000242367"/>
    </source>
</evidence>
<reference evidence="2 3" key="1">
    <citation type="journal article" date="2017" name="Chemistry">
        <title>Isolation, Biosynthesis and Chemical Modifications of Rubterolones A-F: Rare Tropolone Alkaloids from Actinomadura sp. 5-2.</title>
        <authorList>
            <person name="Guo H."/>
            <person name="Benndorf R."/>
            <person name="Leichnitz D."/>
            <person name="Klassen J.L."/>
            <person name="Vollmers J."/>
            <person name="Gorls H."/>
            <person name="Steinacker M."/>
            <person name="Weigel C."/>
            <person name="Dahse H.M."/>
            <person name="Kaster A.K."/>
            <person name="de Beer Z.W."/>
            <person name="Poulsen M."/>
            <person name="Beemelmanns C."/>
        </authorList>
    </citation>
    <scope>NUCLEOTIDE SEQUENCE [LARGE SCALE GENOMIC DNA]</scope>
    <source>
        <strain evidence="2 3">5-2</strain>
    </source>
</reference>
<feature type="domain" description="DUF6985" evidence="1">
    <location>
        <begin position="46"/>
        <end position="156"/>
    </location>
</feature>
<evidence type="ECO:0000259" key="1">
    <source>
        <dbReference type="Pfam" id="PF22481"/>
    </source>
</evidence>